<dbReference type="OrthoDB" id="2387083at2759"/>
<feature type="compositionally biased region" description="Low complexity" evidence="1">
    <location>
        <begin position="186"/>
        <end position="202"/>
    </location>
</feature>
<feature type="region of interest" description="Disordered" evidence="1">
    <location>
        <begin position="72"/>
        <end position="138"/>
    </location>
</feature>
<dbReference type="EMBL" id="JAAAIN010002614">
    <property type="protein sequence ID" value="KAG0291544.1"/>
    <property type="molecule type" value="Genomic_DNA"/>
</dbReference>
<name>A0A9P6QUT8_9FUNG</name>
<dbReference type="AlphaFoldDB" id="A0A9P6QUT8"/>
<evidence type="ECO:0000313" key="2">
    <source>
        <dbReference type="EMBL" id="KAG0291544.1"/>
    </source>
</evidence>
<sequence>MGIVLGTYFGLWALFSLVVRFLVPSPKIETTLPTYTPSPIPVPVVLHSPSRSDAVPTSSAIRLHPAGSAVAPVTSTGGVSGSGSGPTPRVTIMAPGGTGQRSAPFADDGDATDDDVVNSSSRYSPSIPPSRTQQSNNVTFQTRPRGFTTDSAQSAEFPTFAAYRQSQHGNFEALTQRFKRGFALSQQTNEQQQQQQQMAMMQSPTSGDLLPSMSTDPPSYSQTTGNFPVSSPTAIPLTATTVTTETSGTLGARYGCRLYDDDYIGRDYAHVGALAVAIAHLAYWARSDAVFDSIFTNTTGSTTPASSNTRQ</sequence>
<proteinExistence type="predicted"/>
<comment type="caution">
    <text evidence="2">The sequence shown here is derived from an EMBL/GenBank/DDBJ whole genome shotgun (WGS) entry which is preliminary data.</text>
</comment>
<organism evidence="2 3">
    <name type="scientific">Linnemannia gamsii</name>
    <dbReference type="NCBI Taxonomy" id="64522"/>
    <lineage>
        <taxon>Eukaryota</taxon>
        <taxon>Fungi</taxon>
        <taxon>Fungi incertae sedis</taxon>
        <taxon>Mucoromycota</taxon>
        <taxon>Mortierellomycotina</taxon>
        <taxon>Mortierellomycetes</taxon>
        <taxon>Mortierellales</taxon>
        <taxon>Mortierellaceae</taxon>
        <taxon>Linnemannia</taxon>
    </lineage>
</organism>
<protein>
    <submittedName>
        <fullName evidence="2">Uncharacterized protein</fullName>
    </submittedName>
</protein>
<gene>
    <name evidence="2" type="ORF">BGZ97_005852</name>
</gene>
<keyword evidence="3" id="KW-1185">Reference proteome</keyword>
<evidence type="ECO:0000313" key="3">
    <source>
        <dbReference type="Proteomes" id="UP000823405"/>
    </source>
</evidence>
<evidence type="ECO:0000256" key="1">
    <source>
        <dbReference type="SAM" id="MobiDB-lite"/>
    </source>
</evidence>
<dbReference type="Proteomes" id="UP000823405">
    <property type="component" value="Unassembled WGS sequence"/>
</dbReference>
<feature type="compositionally biased region" description="Low complexity" evidence="1">
    <location>
        <begin position="119"/>
        <end position="131"/>
    </location>
</feature>
<reference evidence="2" key="1">
    <citation type="journal article" date="2020" name="Fungal Divers.">
        <title>Resolving the Mortierellaceae phylogeny through synthesis of multi-gene phylogenetics and phylogenomics.</title>
        <authorList>
            <person name="Vandepol N."/>
            <person name="Liber J."/>
            <person name="Desiro A."/>
            <person name="Na H."/>
            <person name="Kennedy M."/>
            <person name="Barry K."/>
            <person name="Grigoriev I.V."/>
            <person name="Miller A.N."/>
            <person name="O'Donnell K."/>
            <person name="Stajich J.E."/>
            <person name="Bonito G."/>
        </authorList>
    </citation>
    <scope>NUCLEOTIDE SEQUENCE</scope>
    <source>
        <strain evidence="2">NVP60</strain>
    </source>
</reference>
<feature type="region of interest" description="Disordered" evidence="1">
    <location>
        <begin position="186"/>
        <end position="207"/>
    </location>
</feature>
<accession>A0A9P6QUT8</accession>
<feature type="compositionally biased region" description="Acidic residues" evidence="1">
    <location>
        <begin position="107"/>
        <end position="116"/>
    </location>
</feature>